<keyword evidence="2" id="KW-1185">Reference proteome</keyword>
<dbReference type="RefSeq" id="XP_060279980.1">
    <property type="nucleotide sequence ID" value="XM_060428941.1"/>
</dbReference>
<organism evidence="1 2">
    <name type="scientific">Phialemonium atrogriseum</name>
    <dbReference type="NCBI Taxonomy" id="1093897"/>
    <lineage>
        <taxon>Eukaryota</taxon>
        <taxon>Fungi</taxon>
        <taxon>Dikarya</taxon>
        <taxon>Ascomycota</taxon>
        <taxon>Pezizomycotina</taxon>
        <taxon>Sordariomycetes</taxon>
        <taxon>Sordariomycetidae</taxon>
        <taxon>Cephalothecales</taxon>
        <taxon>Cephalothecaceae</taxon>
        <taxon>Phialemonium</taxon>
    </lineage>
</organism>
<protein>
    <submittedName>
        <fullName evidence="1">Uncharacterized protein</fullName>
    </submittedName>
</protein>
<evidence type="ECO:0000313" key="2">
    <source>
        <dbReference type="Proteomes" id="UP001244011"/>
    </source>
</evidence>
<proteinExistence type="predicted"/>
<sequence>MASIFHIQNPYLLATLPNPSSRPGTLGKCTVGEVFGQRPDSKKRKRSELSVGIDGDAVNLYDVPSSRLITSYPIPPQYFFTCPPCSVRWKPSASKQVIRSTYICTEEGLTAKRRVTLFKDVVGGSGDTAPVSSFSILRQKEPIIHLTTTPSANSAIVPDEDKTGLDLLAITRDGNILCLDGETLAEKWLAPASTYLQGLCHTASRDFQVDLAQTSPATDTVAGLFNGKHDLFGLFPQKIEPSGFNPDVLFIITSSKPSSTNPGERHMHILAIIPEDQSQQRSRQKVIPVTTFSIPKPSTTHHDPSTFRLDVESGSLEELRGGTLWTYKIHEDMPKLAHTLTLPEISSFVRLSESSVLAATSSSLEVYNPAYRSLQASAAIDLSGDSRNMSAAKGDLGRWDLVTYFKKLETAVAISGRSLIAVQLEAPRSRKRKRRAQGLLISSIGRGLPQGIEPHKWSKAQHTSSALTRYLEGSLTNTYWKEWESDVAKADELLRAEDMAGFERLLAGKFKIELVQNESQPNGVHPDSADVPMAGWSVSDLPGWQWPSRPKFPRVDRRWVIYAISRVFSLQRGSKAGSGEMWMSLQLPQTNVLTYLAVGGHLSTPNLKSAFSEERETEDIDAVFGEQLPELLADIDPTFDLLFDYLAATKLGPIELLSSIRLIMRSLDLVQDPAKLPQKQITSAEHEPAGDEEEAIGMKLDRLEEDLAITERHLLDDFSTRERGLTVALGLLGAYPAMDTVQAIHRLFRPDETLSLIHVLRVELVRGGWTTRYLDAAHLDGEEELEPPPDGSIRLIADLLSRCIDSVGPGGWMVNDAILARSGDNVDSTGFFAALKLEVSAALEGIQEAVYLRGMLAEAVKYGVNVQKSMAGPIPQGKEGQKPVVMPQAQSQMLPLGLGAKTKVSHEKVISGGEIVQRSKRERGHLGSQKVGSYTLERIVI</sequence>
<dbReference type="Proteomes" id="UP001244011">
    <property type="component" value="Unassembled WGS sequence"/>
</dbReference>
<name>A0AAJ0FDZ1_9PEZI</name>
<dbReference type="AlphaFoldDB" id="A0AAJ0FDZ1"/>
<evidence type="ECO:0000313" key="1">
    <source>
        <dbReference type="EMBL" id="KAK1763767.1"/>
    </source>
</evidence>
<accession>A0AAJ0FDZ1</accession>
<dbReference type="EMBL" id="MU839025">
    <property type="protein sequence ID" value="KAK1763767.1"/>
    <property type="molecule type" value="Genomic_DNA"/>
</dbReference>
<reference evidence="1" key="1">
    <citation type="submission" date="2023-06" db="EMBL/GenBank/DDBJ databases">
        <title>Genome-scale phylogeny and comparative genomics of the fungal order Sordariales.</title>
        <authorList>
            <consortium name="Lawrence Berkeley National Laboratory"/>
            <person name="Hensen N."/>
            <person name="Bonometti L."/>
            <person name="Westerberg I."/>
            <person name="Brannstrom I.O."/>
            <person name="Guillou S."/>
            <person name="Cros-Aarteil S."/>
            <person name="Calhoun S."/>
            <person name="Haridas S."/>
            <person name="Kuo A."/>
            <person name="Mondo S."/>
            <person name="Pangilinan J."/>
            <person name="Riley R."/>
            <person name="Labutti K."/>
            <person name="Andreopoulos B."/>
            <person name="Lipzen A."/>
            <person name="Chen C."/>
            <person name="Yanf M."/>
            <person name="Daum C."/>
            <person name="Ng V."/>
            <person name="Clum A."/>
            <person name="Steindorff A."/>
            <person name="Ohm R."/>
            <person name="Martin F."/>
            <person name="Silar P."/>
            <person name="Natvig D."/>
            <person name="Lalanne C."/>
            <person name="Gautier V."/>
            <person name="Ament-Velasquez S.L."/>
            <person name="Kruys A."/>
            <person name="Hutchinson M.I."/>
            <person name="Powell A.J."/>
            <person name="Barry K."/>
            <person name="Miller A.N."/>
            <person name="Grigoriev I.V."/>
            <person name="Debuchy R."/>
            <person name="Gladieux P."/>
            <person name="Thoren M.H."/>
            <person name="Johannesson H."/>
        </authorList>
    </citation>
    <scope>NUCLEOTIDE SEQUENCE</scope>
    <source>
        <strain evidence="1">8032-3</strain>
    </source>
</reference>
<dbReference type="GeneID" id="85312128"/>
<gene>
    <name evidence="1" type="ORF">QBC33DRAFT_549158</name>
</gene>
<comment type="caution">
    <text evidence="1">The sequence shown here is derived from an EMBL/GenBank/DDBJ whole genome shotgun (WGS) entry which is preliminary data.</text>
</comment>